<dbReference type="EMBL" id="CABIJS010000666">
    <property type="protein sequence ID" value="VUZ55041.1"/>
    <property type="molecule type" value="Genomic_DNA"/>
</dbReference>
<reference evidence="1 2" key="1">
    <citation type="submission" date="2019-07" db="EMBL/GenBank/DDBJ databases">
        <authorList>
            <person name="Jastrzebski P J."/>
            <person name="Paukszto L."/>
            <person name="Jastrzebski P J."/>
        </authorList>
    </citation>
    <scope>NUCLEOTIDE SEQUENCE [LARGE SCALE GENOMIC DNA]</scope>
    <source>
        <strain evidence="1 2">WMS-il1</strain>
    </source>
</reference>
<proteinExistence type="predicted"/>
<organism evidence="1 2">
    <name type="scientific">Hymenolepis diminuta</name>
    <name type="common">Rat tapeworm</name>
    <dbReference type="NCBI Taxonomy" id="6216"/>
    <lineage>
        <taxon>Eukaryota</taxon>
        <taxon>Metazoa</taxon>
        <taxon>Spiralia</taxon>
        <taxon>Lophotrochozoa</taxon>
        <taxon>Platyhelminthes</taxon>
        <taxon>Cestoda</taxon>
        <taxon>Eucestoda</taxon>
        <taxon>Cyclophyllidea</taxon>
        <taxon>Hymenolepididae</taxon>
        <taxon>Hymenolepis</taxon>
    </lineage>
</organism>
<gene>
    <name evidence="1" type="ORF">WMSIL1_LOCUS12682</name>
</gene>
<keyword evidence="2" id="KW-1185">Reference proteome</keyword>
<dbReference type="AlphaFoldDB" id="A0A564Z6A8"/>
<sequence length="165" mass="19340">MVFGYHHGKVLPLSDTLIMAMNITDPKNPEIIDHPIKSSYIGDYFRLLTRGSYFIAAMHSKFMPAFAVTDIPVAPDLNSRDFHEAKRIKFLLADGHLRSHEQMDNLSLPYEKSENLHTTFSLNKEEESWLPVFLRLFRNTEVYMSLKYEMIPNFDDFNYLFEDII</sequence>
<name>A0A564Z6A8_HYMDI</name>
<evidence type="ECO:0000313" key="2">
    <source>
        <dbReference type="Proteomes" id="UP000321570"/>
    </source>
</evidence>
<evidence type="ECO:0000313" key="1">
    <source>
        <dbReference type="EMBL" id="VUZ55041.1"/>
    </source>
</evidence>
<accession>A0A564Z6A8</accession>
<protein>
    <submittedName>
        <fullName evidence="1">Uncharacterized protein</fullName>
    </submittedName>
</protein>
<dbReference type="Proteomes" id="UP000321570">
    <property type="component" value="Unassembled WGS sequence"/>
</dbReference>